<dbReference type="EMBL" id="CAJVRM010000218">
    <property type="protein sequence ID" value="CAG8977452.1"/>
    <property type="molecule type" value="Genomic_DNA"/>
</dbReference>
<gene>
    <name evidence="3" type="ORF">HYALB_00007785</name>
</gene>
<keyword evidence="4" id="KW-1185">Reference proteome</keyword>
<keyword evidence="1" id="KW-0175">Coiled coil</keyword>
<dbReference type="Proteomes" id="UP000701801">
    <property type="component" value="Unassembled WGS sequence"/>
</dbReference>
<name>A0A9N9LRV6_9HELO</name>
<feature type="compositionally biased region" description="Polar residues" evidence="2">
    <location>
        <begin position="1"/>
        <end position="10"/>
    </location>
</feature>
<accession>A0A9N9LRV6</accession>
<proteinExistence type="predicted"/>
<evidence type="ECO:0000256" key="2">
    <source>
        <dbReference type="SAM" id="MobiDB-lite"/>
    </source>
</evidence>
<sequence>MDTRTSSFSTFFERVPPRPHTTPPKSTPTPSKPRPQMDTRTSSFSTFFERVADLTVNARNNKYEDPANTLRSLVLQQKELESQTRELEKRYAEAVEESQLTYRAYLAAGRGHSRQAAMVFNEAWRAKERLRRQIVRHGALLEGVRVDIAVLRERRE</sequence>
<evidence type="ECO:0000313" key="4">
    <source>
        <dbReference type="Proteomes" id="UP000701801"/>
    </source>
</evidence>
<evidence type="ECO:0000256" key="1">
    <source>
        <dbReference type="SAM" id="Coils"/>
    </source>
</evidence>
<comment type="caution">
    <text evidence="3">The sequence shown here is derived from an EMBL/GenBank/DDBJ whole genome shotgun (WGS) entry which is preliminary data.</text>
</comment>
<evidence type="ECO:0000313" key="3">
    <source>
        <dbReference type="EMBL" id="CAG8977452.1"/>
    </source>
</evidence>
<protein>
    <submittedName>
        <fullName evidence="3">Uncharacterized protein</fullName>
    </submittedName>
</protein>
<feature type="compositionally biased region" description="Pro residues" evidence="2">
    <location>
        <begin position="18"/>
        <end position="33"/>
    </location>
</feature>
<organism evidence="3 4">
    <name type="scientific">Hymenoscyphus albidus</name>
    <dbReference type="NCBI Taxonomy" id="595503"/>
    <lineage>
        <taxon>Eukaryota</taxon>
        <taxon>Fungi</taxon>
        <taxon>Dikarya</taxon>
        <taxon>Ascomycota</taxon>
        <taxon>Pezizomycotina</taxon>
        <taxon>Leotiomycetes</taxon>
        <taxon>Helotiales</taxon>
        <taxon>Helotiaceae</taxon>
        <taxon>Hymenoscyphus</taxon>
    </lineage>
</organism>
<feature type="coiled-coil region" evidence="1">
    <location>
        <begin position="70"/>
        <end position="97"/>
    </location>
</feature>
<dbReference type="AlphaFoldDB" id="A0A9N9LRV6"/>
<reference evidence="3" key="1">
    <citation type="submission" date="2021-07" db="EMBL/GenBank/DDBJ databases">
        <authorList>
            <person name="Durling M."/>
        </authorList>
    </citation>
    <scope>NUCLEOTIDE SEQUENCE</scope>
</reference>
<feature type="region of interest" description="Disordered" evidence="2">
    <location>
        <begin position="1"/>
        <end position="40"/>
    </location>
</feature>
<dbReference type="OrthoDB" id="10329598at2759"/>